<reference evidence="2" key="1">
    <citation type="journal article" date="2023" name="G3 (Bethesda)">
        <title>Genome assembly and association tests identify interacting loci associated with vigor, precocity, and sex in interspecific pistachio rootstocks.</title>
        <authorList>
            <person name="Palmer W."/>
            <person name="Jacygrad E."/>
            <person name="Sagayaradj S."/>
            <person name="Cavanaugh K."/>
            <person name="Han R."/>
            <person name="Bertier L."/>
            <person name="Beede B."/>
            <person name="Kafkas S."/>
            <person name="Golino D."/>
            <person name="Preece J."/>
            <person name="Michelmore R."/>
        </authorList>
    </citation>
    <scope>NUCLEOTIDE SEQUENCE [LARGE SCALE GENOMIC DNA]</scope>
</reference>
<comment type="caution">
    <text evidence="1">The sequence shown here is derived from an EMBL/GenBank/DDBJ whole genome shotgun (WGS) entry which is preliminary data.</text>
</comment>
<dbReference type="EMBL" id="CM047738">
    <property type="protein sequence ID" value="KAJ0045826.1"/>
    <property type="molecule type" value="Genomic_DNA"/>
</dbReference>
<evidence type="ECO:0000313" key="2">
    <source>
        <dbReference type="Proteomes" id="UP001163603"/>
    </source>
</evidence>
<protein>
    <submittedName>
        <fullName evidence="1">Uncharacterized protein</fullName>
    </submittedName>
</protein>
<proteinExistence type="predicted"/>
<evidence type="ECO:0000313" key="1">
    <source>
        <dbReference type="EMBL" id="KAJ0045826.1"/>
    </source>
</evidence>
<dbReference type="Proteomes" id="UP001163603">
    <property type="component" value="Chromosome 3"/>
</dbReference>
<accession>A0ACC0Z3G9</accession>
<organism evidence="1 2">
    <name type="scientific">Pistacia integerrima</name>
    <dbReference type="NCBI Taxonomy" id="434235"/>
    <lineage>
        <taxon>Eukaryota</taxon>
        <taxon>Viridiplantae</taxon>
        <taxon>Streptophyta</taxon>
        <taxon>Embryophyta</taxon>
        <taxon>Tracheophyta</taxon>
        <taxon>Spermatophyta</taxon>
        <taxon>Magnoliopsida</taxon>
        <taxon>eudicotyledons</taxon>
        <taxon>Gunneridae</taxon>
        <taxon>Pentapetalae</taxon>
        <taxon>rosids</taxon>
        <taxon>malvids</taxon>
        <taxon>Sapindales</taxon>
        <taxon>Anacardiaceae</taxon>
        <taxon>Pistacia</taxon>
    </lineage>
</organism>
<sequence length="341" mass="39116">MQESSPPGLRRWEDLDINILKNIFRSIDIQELALYVSPVCYSWRLACWDVLFWGKNLLDFSLIKASAIPEYVGAEEGLISENIELKDENLRKPLQMILNGKDAYGFPLENWRLSIESIRIPEDVVISDETLLHLANRTPNLESLALFSSSRITVGGFIKAIQSWKNVKHMNFGESRGINDGAFFTEIVKEMGKNCPDLKTLFLSYSVVGMELKASNAQAIIKNMPKLKVLKFEYADLYREGIGILFFNYLQLEAVHFYECCLMEETASEIPGMSFTIRFIQLEEKKWVIELGGEEDGSDLEPEVSSQFNLWMRGPLTIFDDDGYIYIEYGTSKCTMARHHR</sequence>
<name>A0ACC0Z3G9_9ROSI</name>
<keyword evidence="2" id="KW-1185">Reference proteome</keyword>
<gene>
    <name evidence="1" type="ORF">Pint_04847</name>
</gene>